<feature type="domain" description="Dynamin N-terminal" evidence="3">
    <location>
        <begin position="119"/>
        <end position="349"/>
    </location>
</feature>
<dbReference type="Pfam" id="PF24564">
    <property type="entry name" value="DUF7605"/>
    <property type="match status" value="1"/>
</dbReference>
<gene>
    <name evidence="5" type="ORF">B0H67DRAFT_647946</name>
</gene>
<dbReference type="PANTHER" id="PTHR36681:SF3">
    <property type="entry name" value="NUCLEAR GTPASE, GERMINAL CENTER-ASSOCIATED, TANDEM DUPLICATE 3"/>
    <property type="match status" value="1"/>
</dbReference>
<evidence type="ECO:0000256" key="2">
    <source>
        <dbReference type="SAM" id="MobiDB-lite"/>
    </source>
</evidence>
<dbReference type="Proteomes" id="UP001172102">
    <property type="component" value="Unassembled WGS sequence"/>
</dbReference>
<accession>A0AA40A213</accession>
<feature type="domain" description="DUF7605" evidence="4">
    <location>
        <begin position="616"/>
        <end position="794"/>
    </location>
</feature>
<evidence type="ECO:0000313" key="6">
    <source>
        <dbReference type="Proteomes" id="UP001172102"/>
    </source>
</evidence>
<feature type="coiled-coil region" evidence="1">
    <location>
        <begin position="397"/>
        <end position="424"/>
    </location>
</feature>
<protein>
    <recommendedName>
        <fullName evidence="7">Nuclear GTPase SLIP-GC</fullName>
    </recommendedName>
</protein>
<dbReference type="InterPro" id="IPR056024">
    <property type="entry name" value="DUF7605"/>
</dbReference>
<evidence type="ECO:0000313" key="5">
    <source>
        <dbReference type="EMBL" id="KAK0707804.1"/>
    </source>
</evidence>
<dbReference type="InterPro" id="IPR045063">
    <property type="entry name" value="Dynamin_N"/>
</dbReference>
<evidence type="ECO:0000256" key="1">
    <source>
        <dbReference type="SAM" id="Coils"/>
    </source>
</evidence>
<evidence type="ECO:0000259" key="3">
    <source>
        <dbReference type="Pfam" id="PF00350"/>
    </source>
</evidence>
<proteinExistence type="predicted"/>
<dbReference type="Pfam" id="PF00350">
    <property type="entry name" value="Dynamin_N"/>
    <property type="match status" value="1"/>
</dbReference>
<dbReference type="EMBL" id="JAUKUA010000006">
    <property type="protein sequence ID" value="KAK0707804.1"/>
    <property type="molecule type" value="Genomic_DNA"/>
</dbReference>
<dbReference type="SUPFAM" id="SSF52540">
    <property type="entry name" value="P-loop containing nucleoside triphosphate hydrolases"/>
    <property type="match status" value="1"/>
</dbReference>
<feature type="compositionally biased region" description="Basic and acidic residues" evidence="2">
    <location>
        <begin position="51"/>
        <end position="61"/>
    </location>
</feature>
<dbReference type="InterPro" id="IPR027417">
    <property type="entry name" value="P-loop_NTPase"/>
</dbReference>
<feature type="coiled-coil region" evidence="1">
    <location>
        <begin position="853"/>
        <end position="880"/>
    </location>
</feature>
<organism evidence="5 6">
    <name type="scientific">Lasiosphaeris hirsuta</name>
    <dbReference type="NCBI Taxonomy" id="260670"/>
    <lineage>
        <taxon>Eukaryota</taxon>
        <taxon>Fungi</taxon>
        <taxon>Dikarya</taxon>
        <taxon>Ascomycota</taxon>
        <taxon>Pezizomycotina</taxon>
        <taxon>Sordariomycetes</taxon>
        <taxon>Sordariomycetidae</taxon>
        <taxon>Sordariales</taxon>
        <taxon>Lasiosphaeriaceae</taxon>
        <taxon>Lasiosphaeris</taxon>
    </lineage>
</organism>
<evidence type="ECO:0000259" key="4">
    <source>
        <dbReference type="Pfam" id="PF24564"/>
    </source>
</evidence>
<sequence length="882" mass="99280">MNSLQTVLNYVATPTRGKTPSPSADPVEKSPKPRGDRRRKSSPRASSARHSVRDEEPPEDRFYHPEFQRAFGDARVLMARLAGVLGSSDLHLEPDSTIRALRQRAGKLANFQCPSSRVVGLVGDTGVGKSSLINSLLDFKGLARASSSGKACTCVVTEYAYHDSQDFNIEVHLFDDDELRDQFTELVPAYRYFRQNPPESYTDANERRYCEEKYNLARDTFHTMFPHQFKTVEQLLVAPNLAEIRITERLVAMARELGPSPSHPQVRTSLEDCAALLLSLTSEGPGQGPAIWPFIKKISVFLNSYILSKGLILVDLPGLRDLNSARRNVTERYLLECNEIFAVCPIDRATDDAGVAAVFGLARKARLSNVGIVCTKSDVVKSEEAKNDHEGPKRAEIRDRIDSLATVERELAEIKNELADLPSDQDDDSDGERAERIELSLRKDRKYTLIEKREFELKECIVTARNQFVAGKLKTLYRKGAPTGEVRVFCAGNVDYWANRDEPKTRALKFLKLSGIIEIRRYCISLVSESQLRAAQKYIQDEIPDLISQVDLWLQSGAGSASAEKKQFVRNTLDGLEARLQRGLSGRKSIPHNLERSLVLEFGQKITSQAECRIGVWTKGAAGAAREWETWAHTTYAAFCRNYGEHHTQKAGPRCWNEEAMKVMIHELEEPWNEFLLAVGHHMKTLKQAIEDSFDDAIINLDDALENKLDCLLPLLQRLGSQQRLLVGEVDAAGDKYETELRTLRTNSLSHFRTSYFGQSMEDSYRRCNLDSGVGSWGRRKTIIGRTLGSERLFRKLVTRFKVQLQSLTSELHTEIMAAMEAHLGDIKKSLDLVRDENIALESEKDPAFGKRLAEETGQVKEAMKRVKEAMEREEAATTRGG</sequence>
<feature type="region of interest" description="Disordered" evidence="2">
    <location>
        <begin position="1"/>
        <end position="61"/>
    </location>
</feature>
<reference evidence="5" key="1">
    <citation type="submission" date="2023-06" db="EMBL/GenBank/DDBJ databases">
        <title>Genome-scale phylogeny and comparative genomics of the fungal order Sordariales.</title>
        <authorList>
            <consortium name="Lawrence Berkeley National Laboratory"/>
            <person name="Hensen N."/>
            <person name="Bonometti L."/>
            <person name="Westerberg I."/>
            <person name="Brannstrom I.O."/>
            <person name="Guillou S."/>
            <person name="Cros-Aarteil S."/>
            <person name="Calhoun S."/>
            <person name="Haridas S."/>
            <person name="Kuo A."/>
            <person name="Mondo S."/>
            <person name="Pangilinan J."/>
            <person name="Riley R."/>
            <person name="Labutti K."/>
            <person name="Andreopoulos B."/>
            <person name="Lipzen A."/>
            <person name="Chen C."/>
            <person name="Yanf M."/>
            <person name="Daum C."/>
            <person name="Ng V."/>
            <person name="Clum A."/>
            <person name="Steindorff A."/>
            <person name="Ohm R."/>
            <person name="Martin F."/>
            <person name="Silar P."/>
            <person name="Natvig D."/>
            <person name="Lalanne C."/>
            <person name="Gautier V."/>
            <person name="Ament-Velasquez S.L."/>
            <person name="Kruys A."/>
            <person name="Hutchinson M.I."/>
            <person name="Powell A.J."/>
            <person name="Barry K."/>
            <person name="Miller A.N."/>
            <person name="Grigoriev I.V."/>
            <person name="Debuchy R."/>
            <person name="Gladieux P."/>
            <person name="Thoren M.H."/>
            <person name="Johannesson H."/>
        </authorList>
    </citation>
    <scope>NUCLEOTIDE SEQUENCE</scope>
    <source>
        <strain evidence="5">SMH4607-1</strain>
    </source>
</reference>
<dbReference type="Gene3D" id="3.40.50.300">
    <property type="entry name" value="P-loop containing nucleotide triphosphate hydrolases"/>
    <property type="match status" value="2"/>
</dbReference>
<comment type="caution">
    <text evidence="5">The sequence shown here is derived from an EMBL/GenBank/DDBJ whole genome shotgun (WGS) entry which is preliminary data.</text>
</comment>
<evidence type="ECO:0008006" key="7">
    <source>
        <dbReference type="Google" id="ProtNLM"/>
    </source>
</evidence>
<name>A0AA40A213_9PEZI</name>
<keyword evidence="1" id="KW-0175">Coiled coil</keyword>
<keyword evidence="6" id="KW-1185">Reference proteome</keyword>
<dbReference type="AlphaFoldDB" id="A0AA40A213"/>
<dbReference type="PANTHER" id="PTHR36681">
    <property type="entry name" value="NUCLEAR GTPASE, GERMINAL CENTER-ASSOCIATED, TANDEM DUPLICATE 3"/>
    <property type="match status" value="1"/>
</dbReference>